<evidence type="ECO:0000313" key="2">
    <source>
        <dbReference type="EMBL" id="GFZ03671.1"/>
    </source>
</evidence>
<feature type="compositionally biased region" description="Basic and acidic residues" evidence="1">
    <location>
        <begin position="1"/>
        <end position="12"/>
    </location>
</feature>
<sequence length="70" mass="7191">MRERERGDKGRNWDGGGMERCGREANGVASVLGEGGWKAMAGEGAGKAAQGWEVAGGGRKDMRGAAVVGQ</sequence>
<accession>A0A7J0FY98</accession>
<organism evidence="2 3">
    <name type="scientific">Actinidia rufa</name>
    <dbReference type="NCBI Taxonomy" id="165716"/>
    <lineage>
        <taxon>Eukaryota</taxon>
        <taxon>Viridiplantae</taxon>
        <taxon>Streptophyta</taxon>
        <taxon>Embryophyta</taxon>
        <taxon>Tracheophyta</taxon>
        <taxon>Spermatophyta</taxon>
        <taxon>Magnoliopsida</taxon>
        <taxon>eudicotyledons</taxon>
        <taxon>Gunneridae</taxon>
        <taxon>Pentapetalae</taxon>
        <taxon>asterids</taxon>
        <taxon>Ericales</taxon>
        <taxon>Actinidiaceae</taxon>
        <taxon>Actinidia</taxon>
    </lineage>
</organism>
<reference evidence="2 3" key="1">
    <citation type="submission" date="2019-07" db="EMBL/GenBank/DDBJ databases">
        <title>De Novo Assembly of kiwifruit Actinidia rufa.</title>
        <authorList>
            <person name="Sugita-Konishi S."/>
            <person name="Sato K."/>
            <person name="Mori E."/>
            <person name="Abe Y."/>
            <person name="Kisaki G."/>
            <person name="Hamano K."/>
            <person name="Suezawa K."/>
            <person name="Otani M."/>
            <person name="Fukuda T."/>
            <person name="Manabe T."/>
            <person name="Gomi K."/>
            <person name="Tabuchi M."/>
            <person name="Akimitsu K."/>
            <person name="Kataoka I."/>
        </authorList>
    </citation>
    <scope>NUCLEOTIDE SEQUENCE [LARGE SCALE GENOMIC DNA]</scope>
    <source>
        <strain evidence="3">cv. Fuchu</strain>
    </source>
</reference>
<dbReference type="Proteomes" id="UP000585474">
    <property type="component" value="Unassembled WGS sequence"/>
</dbReference>
<keyword evidence="3" id="KW-1185">Reference proteome</keyword>
<name>A0A7J0FY98_9ERIC</name>
<feature type="region of interest" description="Disordered" evidence="1">
    <location>
        <begin position="1"/>
        <end position="22"/>
    </location>
</feature>
<dbReference type="EMBL" id="BJWL01000016">
    <property type="protein sequence ID" value="GFZ03671.1"/>
    <property type="molecule type" value="Genomic_DNA"/>
</dbReference>
<evidence type="ECO:0000256" key="1">
    <source>
        <dbReference type="SAM" id="MobiDB-lite"/>
    </source>
</evidence>
<protein>
    <submittedName>
        <fullName evidence="2">Uncharacterized protein</fullName>
    </submittedName>
</protein>
<gene>
    <name evidence="2" type="ORF">Acr_16g0002950</name>
</gene>
<comment type="caution">
    <text evidence="2">The sequence shown here is derived from an EMBL/GenBank/DDBJ whole genome shotgun (WGS) entry which is preliminary data.</text>
</comment>
<evidence type="ECO:0000313" key="3">
    <source>
        <dbReference type="Proteomes" id="UP000585474"/>
    </source>
</evidence>
<dbReference type="AlphaFoldDB" id="A0A7J0FY98"/>
<proteinExistence type="predicted"/>